<keyword evidence="6 7" id="KW-0961">Cell wall biogenesis/degradation</keyword>
<dbReference type="FunFam" id="3.40.50.1860:FF:000001">
    <property type="entry name" value="Glutamate racemase"/>
    <property type="match status" value="1"/>
</dbReference>
<gene>
    <name evidence="7" type="primary">murI</name>
    <name evidence="8" type="ORF">SAMN04488132_103157</name>
</gene>
<dbReference type="InterPro" id="IPR015942">
    <property type="entry name" value="Asp/Glu/hydantoin_racemase"/>
</dbReference>
<feature type="active site" description="Proton donor/acceptor" evidence="7">
    <location>
        <position position="195"/>
    </location>
</feature>
<dbReference type="PANTHER" id="PTHR21198:SF2">
    <property type="entry name" value="GLUTAMATE RACEMASE"/>
    <property type="match status" value="1"/>
</dbReference>
<dbReference type="Gene3D" id="3.40.50.1860">
    <property type="match status" value="2"/>
</dbReference>
<dbReference type="UniPathway" id="UPA00219"/>
<dbReference type="NCBIfam" id="TIGR00067">
    <property type="entry name" value="glut_race"/>
    <property type="match status" value="1"/>
</dbReference>
<accession>A0A1T4M4U5</accession>
<keyword evidence="9" id="KW-1185">Reference proteome</keyword>
<dbReference type="InterPro" id="IPR004391">
    <property type="entry name" value="Glu_race"/>
</dbReference>
<keyword evidence="4 7" id="KW-0573">Peptidoglycan synthesis</keyword>
<evidence type="ECO:0000256" key="7">
    <source>
        <dbReference type="HAMAP-Rule" id="MF_00258"/>
    </source>
</evidence>
<feature type="binding site" evidence="7">
    <location>
        <begin position="45"/>
        <end position="46"/>
    </location>
    <ligand>
        <name>substrate</name>
    </ligand>
</feature>
<proteinExistence type="inferred from homology"/>
<evidence type="ECO:0000256" key="2">
    <source>
        <dbReference type="ARBA" id="ARBA00013090"/>
    </source>
</evidence>
<name>A0A1T4M4U5_9BACT</name>
<comment type="similarity">
    <text evidence="7">Belongs to the aspartate/glutamate racemases family.</text>
</comment>
<feature type="active site" description="Proton donor/acceptor" evidence="7">
    <location>
        <position position="76"/>
    </location>
</feature>
<evidence type="ECO:0000256" key="4">
    <source>
        <dbReference type="ARBA" id="ARBA00022984"/>
    </source>
</evidence>
<sequence length="286" mass="31603">MQEKQKAPIGVFDSGYGGLTVLKEIVKSLPDYDYIYLGDNARAPYGPRSFETVYHYTLECVQWFFRQGCELVILACNTASAKALRTIQQNDLPKIGPGKRVLGVIRPTTEVIGNYSKTGHVGVLGTAGTVLSESYPIEIARFFPGLKVYQEACPMWVPLVENDEYDKPGADYFIQQHLQQLLAKSASIDTLLLACTHYPLLIDKIRKYSAPGTTILSQGEIVAASLAEYLQRHPELAEKCGRNAAVRYYTTDSASDFNRHGRIFMGREIAASQVDLTAGNGIKAVL</sequence>
<dbReference type="PROSITE" id="PS00924">
    <property type="entry name" value="ASP_GLU_RACEMASE_2"/>
    <property type="match status" value="1"/>
</dbReference>
<dbReference type="PANTHER" id="PTHR21198">
    <property type="entry name" value="GLUTAMATE RACEMASE"/>
    <property type="match status" value="1"/>
</dbReference>
<organism evidence="8 9">
    <name type="scientific">Sediminibacterium ginsengisoli</name>
    <dbReference type="NCBI Taxonomy" id="413434"/>
    <lineage>
        <taxon>Bacteria</taxon>
        <taxon>Pseudomonadati</taxon>
        <taxon>Bacteroidota</taxon>
        <taxon>Chitinophagia</taxon>
        <taxon>Chitinophagales</taxon>
        <taxon>Chitinophagaceae</taxon>
        <taxon>Sediminibacterium</taxon>
    </lineage>
</organism>
<keyword evidence="3 7" id="KW-0133">Cell shape</keyword>
<dbReference type="Proteomes" id="UP000190888">
    <property type="component" value="Unassembled WGS sequence"/>
</dbReference>
<dbReference type="GO" id="GO:0008360">
    <property type="term" value="P:regulation of cell shape"/>
    <property type="evidence" value="ECO:0007669"/>
    <property type="project" value="UniProtKB-KW"/>
</dbReference>
<dbReference type="GO" id="GO:0009252">
    <property type="term" value="P:peptidoglycan biosynthetic process"/>
    <property type="evidence" value="ECO:0007669"/>
    <property type="project" value="UniProtKB-UniRule"/>
</dbReference>
<dbReference type="GO" id="GO:0008881">
    <property type="term" value="F:glutamate racemase activity"/>
    <property type="evidence" value="ECO:0007669"/>
    <property type="project" value="UniProtKB-UniRule"/>
</dbReference>
<dbReference type="EC" id="5.1.1.3" evidence="2 7"/>
<evidence type="ECO:0000313" key="9">
    <source>
        <dbReference type="Proteomes" id="UP000190888"/>
    </source>
</evidence>
<protein>
    <recommendedName>
        <fullName evidence="2 7">Glutamate racemase</fullName>
        <ecNumber evidence="2 7">5.1.1.3</ecNumber>
    </recommendedName>
</protein>
<reference evidence="8 9" key="1">
    <citation type="submission" date="2017-02" db="EMBL/GenBank/DDBJ databases">
        <authorList>
            <person name="Peterson S.W."/>
        </authorList>
    </citation>
    <scope>NUCLEOTIDE SEQUENCE [LARGE SCALE GENOMIC DNA]</scope>
    <source>
        <strain evidence="8 9">DSM 22335</strain>
    </source>
</reference>
<evidence type="ECO:0000256" key="6">
    <source>
        <dbReference type="ARBA" id="ARBA00023316"/>
    </source>
</evidence>
<evidence type="ECO:0000256" key="1">
    <source>
        <dbReference type="ARBA" id="ARBA00001602"/>
    </source>
</evidence>
<feature type="binding site" evidence="7">
    <location>
        <begin position="77"/>
        <end position="78"/>
    </location>
    <ligand>
        <name>substrate</name>
    </ligand>
</feature>
<keyword evidence="5 7" id="KW-0413">Isomerase</keyword>
<comment type="function">
    <text evidence="7">Provides the (R)-glutamate required for cell wall biosynthesis.</text>
</comment>
<evidence type="ECO:0000313" key="8">
    <source>
        <dbReference type="EMBL" id="SJZ61764.1"/>
    </source>
</evidence>
<feature type="binding site" evidence="7">
    <location>
        <begin position="13"/>
        <end position="14"/>
    </location>
    <ligand>
        <name>substrate</name>
    </ligand>
</feature>
<evidence type="ECO:0000256" key="3">
    <source>
        <dbReference type="ARBA" id="ARBA00022960"/>
    </source>
</evidence>
<dbReference type="AlphaFoldDB" id="A0A1T4M4U5"/>
<dbReference type="PROSITE" id="PS00923">
    <property type="entry name" value="ASP_GLU_RACEMASE_1"/>
    <property type="match status" value="1"/>
</dbReference>
<comment type="catalytic activity">
    <reaction evidence="1 7">
        <text>L-glutamate = D-glutamate</text>
        <dbReference type="Rhea" id="RHEA:12813"/>
        <dbReference type="ChEBI" id="CHEBI:29985"/>
        <dbReference type="ChEBI" id="CHEBI:29986"/>
        <dbReference type="EC" id="5.1.1.3"/>
    </reaction>
</comment>
<dbReference type="GO" id="GO:0071555">
    <property type="term" value="P:cell wall organization"/>
    <property type="evidence" value="ECO:0007669"/>
    <property type="project" value="UniProtKB-KW"/>
</dbReference>
<dbReference type="Pfam" id="PF01177">
    <property type="entry name" value="Asp_Glu_race"/>
    <property type="match status" value="1"/>
</dbReference>
<evidence type="ECO:0000256" key="5">
    <source>
        <dbReference type="ARBA" id="ARBA00023235"/>
    </source>
</evidence>
<dbReference type="RefSeq" id="WP_078830974.1">
    <property type="nucleotide sequence ID" value="NZ_FUWH01000003.1"/>
</dbReference>
<dbReference type="InterPro" id="IPR018187">
    <property type="entry name" value="Asp/Glu_racemase_AS_1"/>
</dbReference>
<comment type="pathway">
    <text evidence="7">Cell wall biogenesis; peptidoglycan biosynthesis.</text>
</comment>
<feature type="binding site" evidence="7">
    <location>
        <begin position="196"/>
        <end position="197"/>
    </location>
    <ligand>
        <name>substrate</name>
    </ligand>
</feature>
<dbReference type="SUPFAM" id="SSF53681">
    <property type="entry name" value="Aspartate/glutamate racemase"/>
    <property type="match status" value="2"/>
</dbReference>
<dbReference type="InterPro" id="IPR001920">
    <property type="entry name" value="Asp/Glu_race"/>
</dbReference>
<dbReference type="HAMAP" id="MF_00258">
    <property type="entry name" value="Glu_racemase"/>
    <property type="match status" value="1"/>
</dbReference>
<dbReference type="EMBL" id="FUWH01000003">
    <property type="protein sequence ID" value="SJZ61764.1"/>
    <property type="molecule type" value="Genomic_DNA"/>
</dbReference>
<dbReference type="STRING" id="413434.SAMN04488132_103157"/>
<dbReference type="InterPro" id="IPR033134">
    <property type="entry name" value="Asp/Glu_racemase_AS_2"/>
</dbReference>